<proteinExistence type="predicted"/>
<evidence type="ECO:0000313" key="1">
    <source>
        <dbReference type="EMBL" id="KKK96542.1"/>
    </source>
</evidence>
<sequence>MLKDECESIIRYAEVQIKYATSPNSMSSETYIFYKNVISVARLSLRAQKAKAKLHKTITAAIGNAWLKERG</sequence>
<organism evidence="1">
    <name type="scientific">marine sediment metagenome</name>
    <dbReference type="NCBI Taxonomy" id="412755"/>
    <lineage>
        <taxon>unclassified sequences</taxon>
        <taxon>metagenomes</taxon>
        <taxon>ecological metagenomes</taxon>
    </lineage>
</organism>
<protein>
    <submittedName>
        <fullName evidence="1">Uncharacterized protein</fullName>
    </submittedName>
</protein>
<name>A0A0F8ZRR6_9ZZZZ</name>
<gene>
    <name evidence="1" type="ORF">LCGC14_2661700</name>
</gene>
<accession>A0A0F8ZRR6</accession>
<comment type="caution">
    <text evidence="1">The sequence shown here is derived from an EMBL/GenBank/DDBJ whole genome shotgun (WGS) entry which is preliminary data.</text>
</comment>
<dbReference type="EMBL" id="LAZR01046437">
    <property type="protein sequence ID" value="KKK96542.1"/>
    <property type="molecule type" value="Genomic_DNA"/>
</dbReference>
<dbReference type="AlphaFoldDB" id="A0A0F8ZRR6"/>
<reference evidence="1" key="1">
    <citation type="journal article" date="2015" name="Nature">
        <title>Complex archaea that bridge the gap between prokaryotes and eukaryotes.</title>
        <authorList>
            <person name="Spang A."/>
            <person name="Saw J.H."/>
            <person name="Jorgensen S.L."/>
            <person name="Zaremba-Niedzwiedzka K."/>
            <person name="Martijn J."/>
            <person name="Lind A.E."/>
            <person name="van Eijk R."/>
            <person name="Schleper C."/>
            <person name="Guy L."/>
            <person name="Ettema T.J."/>
        </authorList>
    </citation>
    <scope>NUCLEOTIDE SEQUENCE</scope>
</reference>